<dbReference type="Proteomes" id="UP000034119">
    <property type="component" value="Unassembled WGS sequence"/>
</dbReference>
<dbReference type="SUPFAM" id="SSF46785">
    <property type="entry name" value="Winged helix' DNA-binding domain"/>
    <property type="match status" value="1"/>
</dbReference>
<evidence type="ECO:0000259" key="6">
    <source>
        <dbReference type="Pfam" id="PF01628"/>
    </source>
</evidence>
<keyword evidence="2 5" id="KW-0805">Transcription regulation</keyword>
<evidence type="ECO:0000256" key="5">
    <source>
        <dbReference type="HAMAP-Rule" id="MF_00081"/>
    </source>
</evidence>
<dbReference type="InterPro" id="IPR036390">
    <property type="entry name" value="WH_DNA-bd_sf"/>
</dbReference>
<dbReference type="GO" id="GO:0003677">
    <property type="term" value="F:DNA binding"/>
    <property type="evidence" value="ECO:0007669"/>
    <property type="project" value="InterPro"/>
</dbReference>
<keyword evidence="4 5" id="KW-0804">Transcription</keyword>
<evidence type="ECO:0000313" key="8">
    <source>
        <dbReference type="Proteomes" id="UP000034119"/>
    </source>
</evidence>
<dbReference type="InterPro" id="IPR036388">
    <property type="entry name" value="WH-like_DNA-bd_sf"/>
</dbReference>
<dbReference type="InterPro" id="IPR029016">
    <property type="entry name" value="GAF-like_dom_sf"/>
</dbReference>
<proteinExistence type="inferred from homology"/>
<dbReference type="Gene3D" id="1.10.10.10">
    <property type="entry name" value="Winged helix-like DNA-binding domain superfamily/Winged helix DNA-binding domain"/>
    <property type="match status" value="1"/>
</dbReference>
<dbReference type="PANTHER" id="PTHR34824">
    <property type="entry name" value="HEAT-INDUCIBLE TRANSCRIPTION REPRESSOR HRCA"/>
    <property type="match status" value="1"/>
</dbReference>
<evidence type="ECO:0000256" key="2">
    <source>
        <dbReference type="ARBA" id="ARBA00023015"/>
    </source>
</evidence>
<protein>
    <recommendedName>
        <fullName evidence="5">Heat-inducible transcription repressor HrcA</fullName>
    </recommendedName>
</protein>
<dbReference type="Pfam" id="PF01628">
    <property type="entry name" value="HrcA"/>
    <property type="match status" value="1"/>
</dbReference>
<evidence type="ECO:0000256" key="3">
    <source>
        <dbReference type="ARBA" id="ARBA00023016"/>
    </source>
</evidence>
<dbReference type="AlphaFoldDB" id="A0A0G1VHV8"/>
<reference evidence="7 8" key="1">
    <citation type="journal article" date="2015" name="Nature">
        <title>rRNA introns, odd ribosomes, and small enigmatic genomes across a large radiation of phyla.</title>
        <authorList>
            <person name="Brown C.T."/>
            <person name="Hug L.A."/>
            <person name="Thomas B.C."/>
            <person name="Sharon I."/>
            <person name="Castelle C.J."/>
            <person name="Singh A."/>
            <person name="Wilkins M.J."/>
            <person name="Williams K.H."/>
            <person name="Banfield J.F."/>
        </authorList>
    </citation>
    <scope>NUCLEOTIDE SEQUENCE [LARGE SCALE GENOMIC DNA]</scope>
</reference>
<dbReference type="STRING" id="1618342.UY40_C0004G0030"/>
<sequence length="242" mass="27082">MAELTERQIQILKGIIEEFIVGAEPVGSEALAEKYQFPFSPATVRNEMAVLHKEGYIEKPHSSAGRNPSELGLRYYLTSLMQEQQIPVLQEVAIKQRLFQYRQTYDRMLRESALSLAEGSGYIGIVTTHEGTVYHAGTKNILDHPEFFDINVTREALNVLDNFDTLQDFFSRAADPKAVTVLIGKEFGMPNLEQIGLVFSHWGGDKRGGVVAVMGPARLNYPVVVPQVRHLSQLLTELSSSF</sequence>
<dbReference type="GO" id="GO:0045892">
    <property type="term" value="P:negative regulation of DNA-templated transcription"/>
    <property type="evidence" value="ECO:0007669"/>
    <property type="project" value="UniProtKB-UniRule"/>
</dbReference>
<dbReference type="PATRIC" id="fig|1618342.3.peg.167"/>
<dbReference type="Gene3D" id="3.30.450.40">
    <property type="match status" value="1"/>
</dbReference>
<evidence type="ECO:0000256" key="4">
    <source>
        <dbReference type="ARBA" id="ARBA00023163"/>
    </source>
</evidence>
<dbReference type="PANTHER" id="PTHR34824:SF1">
    <property type="entry name" value="HEAT-INDUCIBLE TRANSCRIPTION REPRESSOR HRCA"/>
    <property type="match status" value="1"/>
</dbReference>
<evidence type="ECO:0000256" key="1">
    <source>
        <dbReference type="ARBA" id="ARBA00022491"/>
    </source>
</evidence>
<organism evidence="7 8">
    <name type="scientific">candidate division CPR1 bacterium GW2011_GWC1_49_13</name>
    <dbReference type="NCBI Taxonomy" id="1618342"/>
    <lineage>
        <taxon>Bacteria</taxon>
        <taxon>candidate division CPR1</taxon>
    </lineage>
</organism>
<dbReference type="HAMAP" id="MF_00081">
    <property type="entry name" value="HrcA"/>
    <property type="match status" value="1"/>
</dbReference>
<comment type="similarity">
    <text evidence="5">Belongs to the HrcA family.</text>
</comment>
<name>A0A0G1VHV8_9BACT</name>
<dbReference type="EMBL" id="LCPW01000004">
    <property type="protein sequence ID" value="KKW06046.1"/>
    <property type="molecule type" value="Genomic_DNA"/>
</dbReference>
<gene>
    <name evidence="5" type="primary">hrcA</name>
    <name evidence="7" type="ORF">UY40_C0004G0030</name>
</gene>
<comment type="function">
    <text evidence="5">Negative regulator of class I heat shock genes (grpE-dnaK-dnaJ and groELS operons). Prevents heat-shock induction of these operons.</text>
</comment>
<keyword evidence="3 5" id="KW-0346">Stress response</keyword>
<dbReference type="SUPFAM" id="SSF55781">
    <property type="entry name" value="GAF domain-like"/>
    <property type="match status" value="1"/>
</dbReference>
<dbReference type="InterPro" id="IPR021153">
    <property type="entry name" value="HrcA_C"/>
</dbReference>
<evidence type="ECO:0000313" key="7">
    <source>
        <dbReference type="EMBL" id="KKW06046.1"/>
    </source>
</evidence>
<feature type="domain" description="Heat-inducible transcription repressor HrcA C-terminal" evidence="6">
    <location>
        <begin position="76"/>
        <end position="225"/>
    </location>
</feature>
<dbReference type="InterPro" id="IPR002571">
    <property type="entry name" value="HrcA"/>
</dbReference>
<accession>A0A0G1VHV8</accession>
<comment type="caution">
    <text evidence="7">The sequence shown here is derived from an EMBL/GenBank/DDBJ whole genome shotgun (WGS) entry which is preliminary data.</text>
</comment>
<keyword evidence="1 5" id="KW-0678">Repressor</keyword>